<sequence length="256" mass="26718">MLSHILRPLLVLWLFLAAANASLLSPRAEVNGACTGSGGAPGVCISTSNCSKAGGTSVANKCPGTPDDIKCCTKTTCGTGNKGNCRFTSSCSSGNTESNECPGPSDFKCCMPAGSGGGNNPTLPSTSSGCKKVAINGAKAIIDAFPGKVKSIGCIRKCSDPSSSDHCVGMATDMMVSDGGVKTTAGEPIAEWVMHHASSLSLKYVMWGQRIWNPSDGVKPWSQWRYQACTVIKPCTHGDRGSVTQNHWDHVHVSYK</sequence>
<feature type="chain" id="PRO_5043030480" description="ARB-07466-like C-terminal domain-containing protein" evidence="1">
    <location>
        <begin position="22"/>
        <end position="256"/>
    </location>
</feature>
<evidence type="ECO:0000256" key="1">
    <source>
        <dbReference type="SAM" id="SignalP"/>
    </source>
</evidence>
<name>A0AAN6IRH8_EXODE</name>
<evidence type="ECO:0000313" key="4">
    <source>
        <dbReference type="Proteomes" id="UP001161757"/>
    </source>
</evidence>
<feature type="signal peptide" evidence="1">
    <location>
        <begin position="1"/>
        <end position="21"/>
    </location>
</feature>
<dbReference type="AlphaFoldDB" id="A0AAN6IRH8"/>
<evidence type="ECO:0000259" key="2">
    <source>
        <dbReference type="Pfam" id="PF26571"/>
    </source>
</evidence>
<dbReference type="InterPro" id="IPR058593">
    <property type="entry name" value="ARB_07466-like_C"/>
</dbReference>
<feature type="domain" description="ARB-07466-like C-terminal" evidence="2">
    <location>
        <begin position="127"/>
        <end position="248"/>
    </location>
</feature>
<dbReference type="Pfam" id="PF26571">
    <property type="entry name" value="VldE"/>
    <property type="match status" value="1"/>
</dbReference>
<dbReference type="EMBL" id="JAJGCB010000017">
    <property type="protein sequence ID" value="KAJ8988664.1"/>
    <property type="molecule type" value="Genomic_DNA"/>
</dbReference>
<accession>A0AAN6IRH8</accession>
<proteinExistence type="predicted"/>
<organism evidence="3 4">
    <name type="scientific">Exophiala dermatitidis</name>
    <name type="common">Black yeast-like fungus</name>
    <name type="synonym">Wangiella dermatitidis</name>
    <dbReference type="NCBI Taxonomy" id="5970"/>
    <lineage>
        <taxon>Eukaryota</taxon>
        <taxon>Fungi</taxon>
        <taxon>Dikarya</taxon>
        <taxon>Ascomycota</taxon>
        <taxon>Pezizomycotina</taxon>
        <taxon>Eurotiomycetes</taxon>
        <taxon>Chaetothyriomycetidae</taxon>
        <taxon>Chaetothyriales</taxon>
        <taxon>Herpotrichiellaceae</taxon>
        <taxon>Exophiala</taxon>
    </lineage>
</organism>
<reference evidence="3" key="1">
    <citation type="submission" date="2023-01" db="EMBL/GenBank/DDBJ databases">
        <title>Exophiala dermititidis isolated from Cystic Fibrosis Patient.</title>
        <authorList>
            <person name="Kurbessoian T."/>
            <person name="Crocker A."/>
            <person name="Murante D."/>
            <person name="Hogan D.A."/>
            <person name="Stajich J.E."/>
        </authorList>
    </citation>
    <scope>NUCLEOTIDE SEQUENCE</scope>
    <source>
        <strain evidence="3">Ex8</strain>
    </source>
</reference>
<gene>
    <name evidence="3" type="ORF">HRR80_007294</name>
</gene>
<evidence type="ECO:0000313" key="3">
    <source>
        <dbReference type="EMBL" id="KAJ8988664.1"/>
    </source>
</evidence>
<keyword evidence="1" id="KW-0732">Signal</keyword>
<comment type="caution">
    <text evidence="3">The sequence shown here is derived from an EMBL/GenBank/DDBJ whole genome shotgun (WGS) entry which is preliminary data.</text>
</comment>
<dbReference type="Proteomes" id="UP001161757">
    <property type="component" value="Unassembled WGS sequence"/>
</dbReference>
<protein>
    <recommendedName>
        <fullName evidence="2">ARB-07466-like C-terminal domain-containing protein</fullName>
    </recommendedName>
</protein>